<keyword evidence="3" id="KW-1185">Reference proteome</keyword>
<gene>
    <name evidence="2" type="ORF">KC19_2G111700</name>
</gene>
<evidence type="ECO:0000256" key="1">
    <source>
        <dbReference type="SAM" id="SignalP"/>
    </source>
</evidence>
<comment type="caution">
    <text evidence="2">The sequence shown here is derived from an EMBL/GenBank/DDBJ whole genome shotgun (WGS) entry which is preliminary data.</text>
</comment>
<organism evidence="2 3">
    <name type="scientific">Ceratodon purpureus</name>
    <name type="common">Fire moss</name>
    <name type="synonym">Dicranum purpureum</name>
    <dbReference type="NCBI Taxonomy" id="3225"/>
    <lineage>
        <taxon>Eukaryota</taxon>
        <taxon>Viridiplantae</taxon>
        <taxon>Streptophyta</taxon>
        <taxon>Embryophyta</taxon>
        <taxon>Bryophyta</taxon>
        <taxon>Bryophytina</taxon>
        <taxon>Bryopsida</taxon>
        <taxon>Dicranidae</taxon>
        <taxon>Pseudoditrichales</taxon>
        <taxon>Ditrichaceae</taxon>
        <taxon>Ceratodon</taxon>
    </lineage>
</organism>
<keyword evidence="1" id="KW-0732">Signal</keyword>
<reference evidence="2" key="1">
    <citation type="submission" date="2020-06" db="EMBL/GenBank/DDBJ databases">
        <title>WGS assembly of Ceratodon purpureus strain R40.</title>
        <authorList>
            <person name="Carey S.B."/>
            <person name="Jenkins J."/>
            <person name="Shu S."/>
            <person name="Lovell J.T."/>
            <person name="Sreedasyam A."/>
            <person name="Maumus F."/>
            <person name="Tiley G.P."/>
            <person name="Fernandez-Pozo N."/>
            <person name="Barry K."/>
            <person name="Chen C."/>
            <person name="Wang M."/>
            <person name="Lipzen A."/>
            <person name="Daum C."/>
            <person name="Saski C.A."/>
            <person name="Payton A.C."/>
            <person name="Mcbreen J.C."/>
            <person name="Conrad R.E."/>
            <person name="Kollar L.M."/>
            <person name="Olsson S."/>
            <person name="Huttunen S."/>
            <person name="Landis J.B."/>
            <person name="Wickett N.J."/>
            <person name="Johnson M.G."/>
            <person name="Rensing S.A."/>
            <person name="Grimwood J."/>
            <person name="Schmutz J."/>
            <person name="Mcdaniel S.F."/>
        </authorList>
    </citation>
    <scope>NUCLEOTIDE SEQUENCE</scope>
    <source>
        <strain evidence="2">R40</strain>
    </source>
</reference>
<evidence type="ECO:0000313" key="2">
    <source>
        <dbReference type="EMBL" id="KAG0586717.1"/>
    </source>
</evidence>
<dbReference type="Proteomes" id="UP000822688">
    <property type="component" value="Chromosome 2"/>
</dbReference>
<sequence length="53" mass="5990">MLSKDHFLVKLFLVVSKACACGEKFRQFKMSLLNWSLEAGLESGLEFYSSNSV</sequence>
<dbReference type="EMBL" id="CM026422">
    <property type="protein sequence ID" value="KAG0586717.1"/>
    <property type="molecule type" value="Genomic_DNA"/>
</dbReference>
<accession>A0A8T0IU97</accession>
<protein>
    <submittedName>
        <fullName evidence="2">Uncharacterized protein</fullName>
    </submittedName>
</protein>
<name>A0A8T0IU97_CERPU</name>
<proteinExistence type="predicted"/>
<feature type="chain" id="PRO_5035913846" evidence="1">
    <location>
        <begin position="21"/>
        <end position="53"/>
    </location>
</feature>
<evidence type="ECO:0000313" key="3">
    <source>
        <dbReference type="Proteomes" id="UP000822688"/>
    </source>
</evidence>
<feature type="signal peptide" evidence="1">
    <location>
        <begin position="1"/>
        <end position="20"/>
    </location>
</feature>
<dbReference type="AlphaFoldDB" id="A0A8T0IU97"/>